<dbReference type="PANTHER" id="PTHR31313:SF81">
    <property type="entry name" value="TY1 ENHANCER ACTIVATOR"/>
    <property type="match status" value="1"/>
</dbReference>
<evidence type="ECO:0000256" key="4">
    <source>
        <dbReference type="ARBA" id="ARBA00023125"/>
    </source>
</evidence>
<evidence type="ECO:0000256" key="6">
    <source>
        <dbReference type="ARBA" id="ARBA00023242"/>
    </source>
</evidence>
<evidence type="ECO:0000256" key="2">
    <source>
        <dbReference type="ARBA" id="ARBA00022833"/>
    </source>
</evidence>
<keyword evidence="6" id="KW-0539">Nucleus</keyword>
<dbReference type="EMBL" id="CAJMWS010000606">
    <property type="protein sequence ID" value="CAE6454689.1"/>
    <property type="molecule type" value="Genomic_DNA"/>
</dbReference>
<evidence type="ECO:0000313" key="8">
    <source>
        <dbReference type="EMBL" id="CAE6454689.1"/>
    </source>
</evidence>
<evidence type="ECO:0000313" key="9">
    <source>
        <dbReference type="Proteomes" id="UP000663846"/>
    </source>
</evidence>
<comment type="caution">
    <text evidence="8">The sequence shown here is derived from an EMBL/GenBank/DDBJ whole genome shotgun (WGS) entry which is preliminary data.</text>
</comment>
<sequence length="632" mass="71908">MRLRELESEITQLKVESVGDSEKINQEGHGASPISLATAVDDSKEEHPRRSHLTIREGRISASGPTSMWSTFLDEPAPPRENKMDRTELIYRYIFQQIPSMPLESQSKDIRMSAQCEWDRHLPKIDADIRFTRLEHDTLLYTYFKYHNLWLSILEPDLFLRDMLLELVPDPDGAVTSRSDDLTYYSPFLHCALIAFATAFSNDPGVRLKRVREQFANRAKQLLEAECEHPTLTAIQGLVFLSEYHGSLGDRGLAYLYFGISCRLTRAHKLMSLEYGRDYDICLPHLDVPLPTVDPICDRHAWDQVRSTGNQDHASQPNQSTLVFFEACRLMLIAIRVMDTAYLQGRQQLGAMENDNIANIHKLLENWYNNLPTQVRMPSRPEASALPHVILLNITYWWLLILLHRPFSFRTDPELSTSWKSVPTTFADLSADMCEKAAKSIVQLVAIFNQTYGSRFFPLNMLQTIFVAGVILIGRYTTLPSSSSKQHIDTYKMIQECIRALRAAEHVWKPAMLYASGLERLLVEQSSWSSLHSQNTNVYEPTAPDHDDSVARMFQDFIVPHDQGIEELGIPVAKVQFQYPLLQLLTQQPQWGIPSGSEFMANPSALPLSFGSPLDGDEFAGEIENFSLNTGL</sequence>
<reference evidence="8" key="1">
    <citation type="submission" date="2021-01" db="EMBL/GenBank/DDBJ databases">
        <authorList>
            <person name="Kaushik A."/>
        </authorList>
    </citation>
    <scope>NUCLEOTIDE SEQUENCE</scope>
    <source>
        <strain evidence="8">AG1-1C</strain>
    </source>
</reference>
<protein>
    <recommendedName>
        <fullName evidence="7">Xylanolytic transcriptional activator regulatory domain-containing protein</fullName>
    </recommendedName>
</protein>
<gene>
    <name evidence="8" type="ORF">RDB_LOCUS150058</name>
</gene>
<name>A0A8H3BCX2_9AGAM</name>
<keyword evidence="2" id="KW-0862">Zinc</keyword>
<keyword evidence="5" id="KW-0804">Transcription</keyword>
<evidence type="ECO:0000256" key="3">
    <source>
        <dbReference type="ARBA" id="ARBA00023015"/>
    </source>
</evidence>
<keyword evidence="3" id="KW-0805">Transcription regulation</keyword>
<dbReference type="PANTHER" id="PTHR31313">
    <property type="entry name" value="TY1 ENHANCER ACTIVATOR"/>
    <property type="match status" value="1"/>
</dbReference>
<accession>A0A8H3BCX2</accession>
<organism evidence="8 9">
    <name type="scientific">Rhizoctonia solani</name>
    <dbReference type="NCBI Taxonomy" id="456999"/>
    <lineage>
        <taxon>Eukaryota</taxon>
        <taxon>Fungi</taxon>
        <taxon>Dikarya</taxon>
        <taxon>Basidiomycota</taxon>
        <taxon>Agaricomycotina</taxon>
        <taxon>Agaricomycetes</taxon>
        <taxon>Cantharellales</taxon>
        <taxon>Ceratobasidiaceae</taxon>
        <taxon>Rhizoctonia</taxon>
    </lineage>
</organism>
<dbReference type="InterPro" id="IPR007219">
    <property type="entry name" value="XnlR_reg_dom"/>
</dbReference>
<proteinExistence type="predicted"/>
<dbReference type="AlphaFoldDB" id="A0A8H3BCX2"/>
<dbReference type="InterPro" id="IPR051615">
    <property type="entry name" value="Transcr_Regulatory_Elem"/>
</dbReference>
<dbReference type="GO" id="GO:0006351">
    <property type="term" value="P:DNA-templated transcription"/>
    <property type="evidence" value="ECO:0007669"/>
    <property type="project" value="InterPro"/>
</dbReference>
<evidence type="ECO:0000259" key="7">
    <source>
        <dbReference type="Pfam" id="PF04082"/>
    </source>
</evidence>
<keyword evidence="1" id="KW-0479">Metal-binding</keyword>
<dbReference type="Pfam" id="PF04082">
    <property type="entry name" value="Fungal_trans"/>
    <property type="match status" value="1"/>
</dbReference>
<evidence type="ECO:0000256" key="5">
    <source>
        <dbReference type="ARBA" id="ARBA00023163"/>
    </source>
</evidence>
<dbReference type="GO" id="GO:0008270">
    <property type="term" value="F:zinc ion binding"/>
    <property type="evidence" value="ECO:0007669"/>
    <property type="project" value="InterPro"/>
</dbReference>
<evidence type="ECO:0000256" key="1">
    <source>
        <dbReference type="ARBA" id="ARBA00022723"/>
    </source>
</evidence>
<dbReference type="CDD" id="cd12148">
    <property type="entry name" value="fungal_TF_MHR"/>
    <property type="match status" value="1"/>
</dbReference>
<dbReference type="Proteomes" id="UP000663846">
    <property type="component" value="Unassembled WGS sequence"/>
</dbReference>
<feature type="domain" description="Xylanolytic transcriptional activator regulatory" evidence="7">
    <location>
        <begin position="140"/>
        <end position="270"/>
    </location>
</feature>
<keyword evidence="4" id="KW-0238">DNA-binding</keyword>
<dbReference type="GO" id="GO:0003677">
    <property type="term" value="F:DNA binding"/>
    <property type="evidence" value="ECO:0007669"/>
    <property type="project" value="UniProtKB-KW"/>
</dbReference>